<organism evidence="2 3">
    <name type="scientific">Psylliodes chrysocephalus</name>
    <dbReference type="NCBI Taxonomy" id="3402493"/>
    <lineage>
        <taxon>Eukaryota</taxon>
        <taxon>Metazoa</taxon>
        <taxon>Ecdysozoa</taxon>
        <taxon>Arthropoda</taxon>
        <taxon>Hexapoda</taxon>
        <taxon>Insecta</taxon>
        <taxon>Pterygota</taxon>
        <taxon>Neoptera</taxon>
        <taxon>Endopterygota</taxon>
        <taxon>Coleoptera</taxon>
        <taxon>Polyphaga</taxon>
        <taxon>Cucujiformia</taxon>
        <taxon>Chrysomeloidea</taxon>
        <taxon>Chrysomelidae</taxon>
        <taxon>Galerucinae</taxon>
        <taxon>Alticini</taxon>
        <taxon>Psylliodes</taxon>
    </lineage>
</organism>
<dbReference type="EMBL" id="OV651833">
    <property type="protein sequence ID" value="CAH1107403.1"/>
    <property type="molecule type" value="Genomic_DNA"/>
</dbReference>
<evidence type="ECO:0000313" key="3">
    <source>
        <dbReference type="Proteomes" id="UP001153636"/>
    </source>
</evidence>
<proteinExistence type="predicted"/>
<dbReference type="Proteomes" id="UP001153636">
    <property type="component" value="Chromosome 21"/>
</dbReference>
<evidence type="ECO:0000313" key="2">
    <source>
        <dbReference type="EMBL" id="CAH1107403.1"/>
    </source>
</evidence>
<protein>
    <submittedName>
        <fullName evidence="2">Uncharacterized protein</fullName>
    </submittedName>
</protein>
<name>A0A9P0GBQ6_9CUCU</name>
<feature type="compositionally biased region" description="Basic and acidic residues" evidence="1">
    <location>
        <begin position="151"/>
        <end position="172"/>
    </location>
</feature>
<sequence length="229" mass="26532">MNLSLYQQIHSKPQLKQTKVVAKKIVENWDKASIPTVLQCTIIKRITSYRLKIRNLLKPYKQRNKVISYQKQLQDFRIKSKVLFDVAACKCSDFKTCVCDKVFKVPQAERSFILDQRTVRKMLISSLDVKTTKINQKRVERNKLLNTRSELDENEKSGLQVKEDTQRVERSQQESSTSQQVSTVPQGCLQIQRNSLQIPVLARTLDRYGISDRASAAVASVVLQGYWYY</sequence>
<gene>
    <name evidence="2" type="ORF">PSYICH_LOCUS8114</name>
</gene>
<feature type="region of interest" description="Disordered" evidence="1">
    <location>
        <begin position="151"/>
        <end position="181"/>
    </location>
</feature>
<evidence type="ECO:0000256" key="1">
    <source>
        <dbReference type="SAM" id="MobiDB-lite"/>
    </source>
</evidence>
<keyword evidence="3" id="KW-1185">Reference proteome</keyword>
<reference evidence="2" key="1">
    <citation type="submission" date="2022-01" db="EMBL/GenBank/DDBJ databases">
        <authorList>
            <person name="King R."/>
        </authorList>
    </citation>
    <scope>NUCLEOTIDE SEQUENCE</scope>
</reference>
<accession>A0A9P0GBQ6</accession>
<dbReference type="AlphaFoldDB" id="A0A9P0GBQ6"/>
<dbReference type="OrthoDB" id="6782793at2759"/>